<feature type="domain" description="Phage MuF C-terminal" evidence="3">
    <location>
        <begin position="822"/>
        <end position="918"/>
    </location>
</feature>
<dbReference type="OrthoDB" id="9041348at2"/>
<sequence length="2632" mass="291823">MTDFNDPNATAARRLRLLDALHLNPDKRAEDRTIGMATGTPIGLVDDNTRRQYRVNQLDAQMQGLAVLPAAVRKSETFATLAQDDLETLASLEKVTKARQRRANAIAAAIRKANEPGLWREFGSSVWAGLRRFANNIDLQQADAARQRINDAERWTTFDITQRSLRDPDFDINAYLDEQNAYIAKEEENIRRNVAEYEEDLPALQPTRSEQSAREMQEYHNLQGPLESIAYLATHPRVAINMTGDSLGVMAPTLMATIASGGALGAPAAMTTIGVGTLQTEYSTTLAERIDAAVQQQNKSRVDILADRKLMEEIRHAAGVRGSVIGATEAATLGVSGILYRSIRNKIAATAAGMGSEIIGGAGGEAMAQLAVDGRITSWSDVVAEGMLEIVLGAPEVAMHAAFARNQLQAEHNADLENQDATAAAVRDSRTRARAPDVFAQYVHDVVEDSGLDDIYADGNALHQDGLDVALAEALPERAEEIRAAVENGGAVQIPLEDYLLRVAPNEDLTNALRPHIRDADSMSAQELDNNALGELEQDIRNEVTRLAAEDTRAAEIQALEQSIIEQLDAAGQTTTEANRTYATLYSASVDTLSRRMGISPQEYHAQYGIHIVGGQVAIRTQAGEQTLTPAEAARQLAAGAEAAVQGGQQDTAAQGAPAASTAAAQQNGQPLSTAEVLRRWAAGEEKALVDSLRKQVGELGTTAFDARIDALEAQYNSAEADALPLEIHAYARANGYTAQRTGNGIGQFEWVQQNAQASAQNSYQQAARSVATRTAYEARIDELFAGEPANREGITVLDRSDILDLLGFGDTPVRLVESKVVAGQTNHPNITAEVWKKVPEWVENPAMVFDSDTEQGRLTVIAPELVEGQPVRIILSPSRDGLEAAVLINAYDAANEMPLSRWANDRLLRYADTKRAAQINEAFGRRLPNVLKNPDFMPDAQIHGMGRGNKKSSRRTKILTEKELGGYRKRKAAQEAAQQNPAQDSYLQNYRRNNRDVPFNDVPYMMFADDAESIASYGKNLWELPDDVGNRISASATAFREALGKYLRENIDRLRESGYGAGLTDEELVQNLVDEADPGDIVDSAGLWDINEDWLMNGIMEEVLQPNGWNVVDTSDGALAFDPELVRRVDMDEEGNIIDYIPPQATTEEEQAIKAGREQLREAEAALQESEERNAKSRQLREKVEADIRARGQEPGENYWEAFDLDTEKSAYFADRESARAWADEQAGNDPGRFSVYEHAMPREKDTTALQEQVAALQEYAPQTLGQYLQEQATPRGAFSPDTNTITLTPNADLSTFIHELGHYFLETLTRHATELRARNDAGEALTAGQQQIIKDADTILANLGVPGLDSWHSMTLEEKRSHHELAARQFETYILEGKAPSLELQGAFQRFRAWLFRIYKNIRNLNAPLNDDVRQVFDRLLATEEAIELAEQNRSMMQLFTTPEEAGMTPEQFAEYQQQGRDAAQAAQDEMQARALRDTKYIRNLRNKALRRKQQEAQAARQQAEMQARQLVLRQPVYRVWQFLSGTMNPDTTIAGNKRAWTDAVDPAHDDLNTAIAKLGGLNREAVEKEWGLDPQDRIPDIRPGFPVLRRNGGLSVDGMRQALVEQGYLNDRDSLNDFYAIFAAQQRGESQYSKLHQPDPGSGKAGEHAHLHDLPTLRLDHNALLELGYSEAQIKQLGRKVSKTGGVHPDLVAELFQDEDGNALYDSGDAMVQALLAAKRPRDAINDVADDIMLQQFGELATPQAVALAADMAVHNNIRLRMIAGEYNILAQAVGNKTLLNRAARQLAQETIAAKRLRDIRPAQYTRMEARAAKAAALAQKKGDIATAAAEKRNQLLQAHLARAAYEAQEEAATHLRYLKRMGRLNPKHIDIKQREQIEAILERYNLRDQSNKAIDRSQTLAQWVEEQRKQGIEVNIDPKVLDEAKRTPWQHLSLTDLRGLRDSIKQIEHQGRLKNELLLNRKNRELDAVITALVDGLKQHATRSGIENRTSTTTGGRALAKFRRFFFAHRKVAMIARQMDGDRDGGAWWENLIRPANERADWQTMENARATEALAHILAPLMAQKGLNRKRSYTIGGRQRSFTLLDIFGMGLNYGNDSNAQRLLGGENWNAAEFEQLLSQLNADQLNALQGVWDLFETYKPQIADITRRVLGIEPEWIEARPFTITSADGQTVSLRGGYYPVMYDPRASAVSAEQEMRDMESGAYSAAVINRGFLKSRVKEVHDRPLLYDMTGIYRGLNNVIHYITWYEFQLDTNRLLNSKRVSDAIRNHYGDDVYRQFKSWARDTAVGDLQIESEGVALVNAVRRNAGVAGLGFNIISALKQPLGLLQSVARVGGRHILPQLGRWMIHAPQMVREAKAQSAFMQNRARTRFRELNELAAGLRQQNKLQTFLARHSYTLIMFVQMQVDTITWHAQQQKSLEAGATEAEAIQHADQAVIDSQGSGMLKDLSAAERGQVMKLFTIYYGFMNTIMNLSYNTLTSTRQGKIEKAVNLTVLLAIAPILEAALTDLLKPGDSDRWDEENMAKTMAAAMMNNLLGQFIILREMNLSGYGYTGPVGLRAIADAYKLHDEIQQGEWDSGLRRAVIGIGGSVFGLPAAQINRTLDGLQALDDGTTDNPLAVALGKPQQ</sequence>
<evidence type="ECO:0000256" key="2">
    <source>
        <dbReference type="SAM" id="MobiDB-lite"/>
    </source>
</evidence>
<evidence type="ECO:0000259" key="3">
    <source>
        <dbReference type="Pfam" id="PF18819"/>
    </source>
</evidence>
<keyword evidence="1" id="KW-0175">Coiled coil</keyword>
<reference evidence="5 6" key="1">
    <citation type="submission" date="2018-06" db="EMBL/GenBank/DDBJ databases">
        <authorList>
            <consortium name="Pathogen Informatics"/>
            <person name="Doyle S."/>
        </authorList>
    </citation>
    <scope>NUCLEOTIDE SEQUENCE [LARGE SCALE GENOMIC DNA]</scope>
    <source>
        <strain evidence="5 6">NCTC13294</strain>
    </source>
</reference>
<name>A0A381E9H3_9GAMM</name>
<evidence type="ECO:0000313" key="6">
    <source>
        <dbReference type="Proteomes" id="UP000254572"/>
    </source>
</evidence>
<protein>
    <submittedName>
        <fullName evidence="5">ATPase involved in DNA repair</fullName>
    </submittedName>
</protein>
<accession>A0A381E9H3</accession>
<dbReference type="RefSeq" id="WP_115611762.1">
    <property type="nucleotide sequence ID" value="NZ_JBHLZC010000004.1"/>
</dbReference>
<feature type="coiled-coil region" evidence="1">
    <location>
        <begin position="1147"/>
        <end position="1188"/>
    </location>
</feature>
<feature type="domain" description="Large polyvalent protein associated" evidence="4">
    <location>
        <begin position="20"/>
        <end position="103"/>
    </location>
</feature>
<gene>
    <name evidence="5" type="ORF">NCTC13294_01504</name>
</gene>
<dbReference type="Pfam" id="PF18819">
    <property type="entry name" value="MuF_C"/>
    <property type="match status" value="1"/>
</dbReference>
<dbReference type="InterPro" id="IPR041131">
    <property type="entry name" value="MuF_C"/>
</dbReference>
<feature type="coiled-coil region" evidence="1">
    <location>
        <begin position="1487"/>
        <end position="1516"/>
    </location>
</feature>
<dbReference type="Pfam" id="PF18834">
    <property type="entry name" value="LPD22"/>
    <property type="match status" value="1"/>
</dbReference>
<dbReference type="InterPro" id="IPR040738">
    <property type="entry name" value="LPD22"/>
</dbReference>
<proteinExistence type="predicted"/>
<feature type="compositionally biased region" description="Low complexity" evidence="2">
    <location>
        <begin position="648"/>
        <end position="670"/>
    </location>
</feature>
<dbReference type="EMBL" id="UFUW01000001">
    <property type="protein sequence ID" value="SUX23375.1"/>
    <property type="molecule type" value="Genomic_DNA"/>
</dbReference>
<keyword evidence="6" id="KW-1185">Reference proteome</keyword>
<dbReference type="Proteomes" id="UP000254572">
    <property type="component" value="Unassembled WGS sequence"/>
</dbReference>
<organism evidence="5 6">
    <name type="scientific">Cardiobacterium valvarum</name>
    <dbReference type="NCBI Taxonomy" id="194702"/>
    <lineage>
        <taxon>Bacteria</taxon>
        <taxon>Pseudomonadati</taxon>
        <taxon>Pseudomonadota</taxon>
        <taxon>Gammaproteobacteria</taxon>
        <taxon>Cardiobacteriales</taxon>
        <taxon>Cardiobacteriaceae</taxon>
        <taxon>Cardiobacterium</taxon>
    </lineage>
</organism>
<feature type="region of interest" description="Disordered" evidence="2">
    <location>
        <begin position="648"/>
        <end position="671"/>
    </location>
</feature>
<evidence type="ECO:0000313" key="5">
    <source>
        <dbReference type="EMBL" id="SUX23375.1"/>
    </source>
</evidence>
<evidence type="ECO:0000256" key="1">
    <source>
        <dbReference type="SAM" id="Coils"/>
    </source>
</evidence>
<evidence type="ECO:0000259" key="4">
    <source>
        <dbReference type="Pfam" id="PF18834"/>
    </source>
</evidence>